<dbReference type="STRING" id="994484.PSEBR_a963"/>
<sequence>MSQANLSVPTGSPATPYSSGGTIPTRDGAPPTVSWKQYVTDFMNASGRAKAALIGSLILVAIGPAGLSALTPFVVPAFAMKTGTPPPEAILLFVTLPLIIGPLILPFVGVWVDRLGAQRAAFPALLLYAMTTAIIPLSVDSPWLLGTLLILASIFGFGASLGIAFKVISGWFPEHRGIGFGLVGVASSLFSAVFSPLFQWLVNGNVPASLPRMPGMNGGMPANAPPVGVVPTVDPGVFAGLGWDGTYYVIAGAIAVIGIPAVLWLVSEPKVTAAVVMPRTVDVHMPGVPFRKAISTRAWIFITLFLALAAAGPIAMRLNAVDFYGQVGLDPATVSLALSVLFGTSVVGLLAAGAVLDRASRPWVVAVLLAAVPIGLALALFNNGSALLLYVSMALLGFATGAESTLGPTLIARYFGLKSFAALQGLTLAITSPALAVSPYLVSAVKTGSGSYTVPLLVLIGIGVIAVILAAMLPKYPRPWKLQPPLEETVPARMTATS</sequence>
<evidence type="ECO:0000259" key="8">
    <source>
        <dbReference type="PROSITE" id="PS50850"/>
    </source>
</evidence>
<dbReference type="InterPro" id="IPR020846">
    <property type="entry name" value="MFS_dom"/>
</dbReference>
<feature type="transmembrane region" description="Helical" evidence="7">
    <location>
        <begin position="363"/>
        <end position="381"/>
    </location>
</feature>
<dbReference type="AlphaFoldDB" id="F2K8H6"/>
<dbReference type="PANTHER" id="PTHR43385:SF1">
    <property type="entry name" value="RIBOFLAVIN TRANSPORTER RIBJ"/>
    <property type="match status" value="1"/>
</dbReference>
<organism evidence="9 10">
    <name type="scientific">Pseudomonas brassicacearum (strain NFM421)</name>
    <dbReference type="NCBI Taxonomy" id="994484"/>
    <lineage>
        <taxon>Bacteria</taxon>
        <taxon>Pseudomonadati</taxon>
        <taxon>Pseudomonadota</taxon>
        <taxon>Gammaproteobacteria</taxon>
        <taxon>Pseudomonadales</taxon>
        <taxon>Pseudomonadaceae</taxon>
        <taxon>Pseudomonas</taxon>
    </lineage>
</organism>
<feature type="transmembrane region" description="Helical" evidence="7">
    <location>
        <begin position="336"/>
        <end position="356"/>
    </location>
</feature>
<accession>F2K8H6</accession>
<feature type="compositionally biased region" description="Polar residues" evidence="6">
    <location>
        <begin position="1"/>
        <end position="22"/>
    </location>
</feature>
<comment type="subcellular location">
    <subcellularLocation>
        <location evidence="1">Membrane</location>
        <topology evidence="1">Multi-pass membrane protein</topology>
    </subcellularLocation>
</comment>
<keyword evidence="4 7" id="KW-1133">Transmembrane helix</keyword>
<evidence type="ECO:0000313" key="10">
    <source>
        <dbReference type="Proteomes" id="UP000006692"/>
    </source>
</evidence>
<evidence type="ECO:0000313" key="9">
    <source>
        <dbReference type="EMBL" id="AEA67132.1"/>
    </source>
</evidence>
<dbReference type="InterPro" id="IPR036259">
    <property type="entry name" value="MFS_trans_sf"/>
</dbReference>
<reference key="2">
    <citation type="submission" date="2011-03" db="EMBL/GenBank/DDBJ databases">
        <title>Complete Genome Sequence of a beneficial plant roots-associated bacterium Pseudomonas brassicacearum.</title>
        <authorList>
            <person name="Ortet P."/>
            <person name="Barakat M."/>
            <person name="Lalaouna D."/>
            <person name="Fochesato S."/>
            <person name="Barbe V."/>
            <person name="Santaella C."/>
            <person name="Heulin T."/>
            <person name="Achouak W."/>
        </authorList>
    </citation>
    <scope>NUCLEOTIDE SEQUENCE</scope>
    <source>
        <strain>NFM421</strain>
    </source>
</reference>
<evidence type="ECO:0000256" key="5">
    <source>
        <dbReference type="ARBA" id="ARBA00023136"/>
    </source>
</evidence>
<name>F2K8H6_PSEBN</name>
<dbReference type="EMBL" id="CP002585">
    <property type="protein sequence ID" value="AEA67132.1"/>
    <property type="molecule type" value="Genomic_DNA"/>
</dbReference>
<evidence type="ECO:0000256" key="1">
    <source>
        <dbReference type="ARBA" id="ARBA00004141"/>
    </source>
</evidence>
<feature type="transmembrane region" description="Helical" evidence="7">
    <location>
        <begin position="90"/>
        <end position="112"/>
    </location>
</feature>
<keyword evidence="2" id="KW-0813">Transport</keyword>
<gene>
    <name evidence="9" type="ORF">PSEBR_a963</name>
</gene>
<dbReference type="PROSITE" id="PS50850">
    <property type="entry name" value="MFS"/>
    <property type="match status" value="1"/>
</dbReference>
<feature type="transmembrane region" description="Helical" evidence="7">
    <location>
        <begin position="420"/>
        <end position="442"/>
    </location>
</feature>
<evidence type="ECO:0000256" key="4">
    <source>
        <dbReference type="ARBA" id="ARBA00022989"/>
    </source>
</evidence>
<dbReference type="HOGENOM" id="CLU_001265_59_9_6"/>
<dbReference type="PANTHER" id="PTHR43385">
    <property type="entry name" value="RIBOFLAVIN TRANSPORTER RIBJ"/>
    <property type="match status" value="1"/>
</dbReference>
<keyword evidence="3 7" id="KW-0812">Transmembrane</keyword>
<feature type="transmembrane region" description="Helical" evidence="7">
    <location>
        <begin position="143"/>
        <end position="165"/>
    </location>
</feature>
<feature type="transmembrane region" description="Helical" evidence="7">
    <location>
        <begin position="247"/>
        <end position="267"/>
    </location>
</feature>
<evidence type="ECO:0000256" key="6">
    <source>
        <dbReference type="SAM" id="MobiDB-lite"/>
    </source>
</evidence>
<feature type="transmembrane region" description="Helical" evidence="7">
    <location>
        <begin position="387"/>
        <end position="408"/>
    </location>
</feature>
<feature type="transmembrane region" description="Helical" evidence="7">
    <location>
        <begin position="119"/>
        <end position="137"/>
    </location>
</feature>
<dbReference type="GO" id="GO:0022857">
    <property type="term" value="F:transmembrane transporter activity"/>
    <property type="evidence" value="ECO:0007669"/>
    <property type="project" value="InterPro"/>
</dbReference>
<dbReference type="Proteomes" id="UP000006692">
    <property type="component" value="Chromosome"/>
</dbReference>
<dbReference type="KEGG" id="pba:PSEBR_a963"/>
<dbReference type="Pfam" id="PF07690">
    <property type="entry name" value="MFS_1"/>
    <property type="match status" value="1"/>
</dbReference>
<proteinExistence type="predicted"/>
<protein>
    <submittedName>
        <fullName evidence="9">Putative Permease of the major facilitator superfamily Putative Membrane protein</fullName>
    </submittedName>
</protein>
<feature type="transmembrane region" description="Helical" evidence="7">
    <location>
        <begin position="298"/>
        <end position="316"/>
    </location>
</feature>
<reference evidence="9 10" key="1">
    <citation type="journal article" date="2011" name="J. Bacteriol.">
        <title>Complete genome sequence of a beneficial plant root-associated bacterium, Pseudomonas brassicacearum.</title>
        <authorList>
            <person name="Ortet P."/>
            <person name="Barakat M."/>
            <person name="Lalaouna D."/>
            <person name="Fochesato S."/>
            <person name="Barbe V."/>
            <person name="Vacherie B."/>
            <person name="Santaella C."/>
            <person name="Heulin T."/>
            <person name="Achouak W."/>
        </authorList>
    </citation>
    <scope>NUCLEOTIDE SEQUENCE [LARGE SCALE GENOMIC DNA]</scope>
    <source>
        <strain evidence="9 10">NFM421</strain>
    </source>
</reference>
<feature type="transmembrane region" description="Helical" evidence="7">
    <location>
        <begin position="454"/>
        <end position="473"/>
    </location>
</feature>
<dbReference type="Gene3D" id="1.20.1250.20">
    <property type="entry name" value="MFS general substrate transporter like domains"/>
    <property type="match status" value="2"/>
</dbReference>
<feature type="region of interest" description="Disordered" evidence="6">
    <location>
        <begin position="1"/>
        <end position="29"/>
    </location>
</feature>
<evidence type="ECO:0000256" key="3">
    <source>
        <dbReference type="ARBA" id="ARBA00022692"/>
    </source>
</evidence>
<keyword evidence="5 7" id="KW-0472">Membrane</keyword>
<feature type="transmembrane region" description="Helical" evidence="7">
    <location>
        <begin position="177"/>
        <end position="202"/>
    </location>
</feature>
<evidence type="ECO:0000256" key="7">
    <source>
        <dbReference type="SAM" id="Phobius"/>
    </source>
</evidence>
<dbReference type="RefSeq" id="WP_013692335.1">
    <property type="nucleotide sequence ID" value="NC_015379.1"/>
</dbReference>
<dbReference type="SUPFAM" id="SSF103473">
    <property type="entry name" value="MFS general substrate transporter"/>
    <property type="match status" value="1"/>
</dbReference>
<feature type="domain" description="Major facilitator superfamily (MFS) profile" evidence="8">
    <location>
        <begin position="296"/>
        <end position="498"/>
    </location>
</feature>
<feature type="transmembrane region" description="Helical" evidence="7">
    <location>
        <begin position="51"/>
        <end position="70"/>
    </location>
</feature>
<dbReference type="InterPro" id="IPR052983">
    <property type="entry name" value="MFS_Riboflavin_Transporter"/>
</dbReference>
<dbReference type="GO" id="GO:0016020">
    <property type="term" value="C:membrane"/>
    <property type="evidence" value="ECO:0007669"/>
    <property type="project" value="UniProtKB-SubCell"/>
</dbReference>
<dbReference type="InterPro" id="IPR011701">
    <property type="entry name" value="MFS"/>
</dbReference>
<evidence type="ECO:0000256" key="2">
    <source>
        <dbReference type="ARBA" id="ARBA00022448"/>
    </source>
</evidence>